<feature type="region of interest" description="Disordered" evidence="1">
    <location>
        <begin position="146"/>
        <end position="181"/>
    </location>
</feature>
<evidence type="ECO:0000313" key="3">
    <source>
        <dbReference type="Proteomes" id="UP000198797"/>
    </source>
</evidence>
<evidence type="ECO:0000256" key="1">
    <source>
        <dbReference type="SAM" id="MobiDB-lite"/>
    </source>
</evidence>
<dbReference type="InterPro" id="IPR011990">
    <property type="entry name" value="TPR-like_helical_dom_sf"/>
</dbReference>
<gene>
    <name evidence="2" type="ORF">GA0070216_101415</name>
</gene>
<dbReference type="AlphaFoldDB" id="A0A1C4UD49"/>
<accession>A0A1C4UD49</accession>
<dbReference type="EMBL" id="FMCU01000001">
    <property type="protein sequence ID" value="SCE69579.1"/>
    <property type="molecule type" value="Genomic_DNA"/>
</dbReference>
<evidence type="ECO:0008006" key="4">
    <source>
        <dbReference type="Google" id="ProtNLM"/>
    </source>
</evidence>
<dbReference type="SUPFAM" id="SSF48452">
    <property type="entry name" value="TPR-like"/>
    <property type="match status" value="1"/>
</dbReference>
<dbReference type="SUPFAM" id="SSF47413">
    <property type="entry name" value="lambda repressor-like DNA-binding domains"/>
    <property type="match status" value="1"/>
</dbReference>
<dbReference type="Gene3D" id="1.25.40.10">
    <property type="entry name" value="Tetratricopeptide repeat domain"/>
    <property type="match status" value="1"/>
</dbReference>
<feature type="compositionally biased region" description="Low complexity" evidence="1">
    <location>
        <begin position="146"/>
        <end position="164"/>
    </location>
</feature>
<proteinExistence type="predicted"/>
<sequence>MATLDFGLSRPRLARLPVTSANCPRCGGRLARDNDSGRCAPCQAAERDRLSAPPAVSASFWDHQPVRQALASRHLGQVIRAYRCHPYHGRHALPQTVVAGWMGITQAQLSRLENGPPVVHLDRLAHWAQVLRIPAGHLWFELPGSRRPSSRASAAGEPSRGGSETVTGNAAPVIADTGGDTTDRRRFNTLATLAGLGATGYLGLISTQSDAPRNIELEHVVFASSLVEELRRVDAAVGADALCDVAGQVHARMSLWAAKATYSRQVGHALQSALADLVVETAWLAIDADRRSEAKPYLNEAITRARLADDQQAEVRALSCLSMLLIRDDRPGESLHCSDAAFRSSAGWATPRLTTLLHLRAARAYASLQDASGFTREMAKAKHAFHRGTSDDDLPFLNFVTAQELNGIAGLSYLALNRPDRAAESFRAITMSPSPAFRRNQAYYTVQLADAMYRQGDVNGAAHHGQDALLAVSQMSSGRVNRLLAQVRKNVGRHRQASSETRQFVAAYDQAVRL</sequence>
<dbReference type="GO" id="GO:0003677">
    <property type="term" value="F:DNA binding"/>
    <property type="evidence" value="ECO:0007669"/>
    <property type="project" value="InterPro"/>
</dbReference>
<evidence type="ECO:0000313" key="2">
    <source>
        <dbReference type="EMBL" id="SCE69579.1"/>
    </source>
</evidence>
<keyword evidence="3" id="KW-1185">Reference proteome</keyword>
<organism evidence="2 3">
    <name type="scientific">Micromonospora matsumotoense</name>
    <dbReference type="NCBI Taxonomy" id="121616"/>
    <lineage>
        <taxon>Bacteria</taxon>
        <taxon>Bacillati</taxon>
        <taxon>Actinomycetota</taxon>
        <taxon>Actinomycetes</taxon>
        <taxon>Micromonosporales</taxon>
        <taxon>Micromonosporaceae</taxon>
        <taxon>Micromonospora</taxon>
    </lineage>
</organism>
<name>A0A1C4UD49_9ACTN</name>
<reference evidence="3" key="1">
    <citation type="submission" date="2016-06" db="EMBL/GenBank/DDBJ databases">
        <authorList>
            <person name="Varghese N."/>
            <person name="Submissions Spin"/>
        </authorList>
    </citation>
    <scope>NUCLEOTIDE SEQUENCE [LARGE SCALE GENOMIC DNA]</scope>
    <source>
        <strain evidence="3">DSM 44100</strain>
    </source>
</reference>
<dbReference type="InterPro" id="IPR010982">
    <property type="entry name" value="Lambda_DNA-bd_dom_sf"/>
</dbReference>
<dbReference type="STRING" id="121616.GA0070216_101415"/>
<dbReference type="Gene3D" id="1.10.260.40">
    <property type="entry name" value="lambda repressor-like DNA-binding domains"/>
    <property type="match status" value="1"/>
</dbReference>
<dbReference type="InterPro" id="IPR001387">
    <property type="entry name" value="Cro/C1-type_HTH"/>
</dbReference>
<dbReference type="Proteomes" id="UP000198797">
    <property type="component" value="Unassembled WGS sequence"/>
</dbReference>
<protein>
    <recommendedName>
        <fullName evidence="4">Helix-turn-helix domain-containing protein</fullName>
    </recommendedName>
</protein>
<dbReference type="CDD" id="cd00093">
    <property type="entry name" value="HTH_XRE"/>
    <property type="match status" value="1"/>
</dbReference>
<dbReference type="RefSeq" id="WP_245722246.1">
    <property type="nucleotide sequence ID" value="NZ_FMCU01000001.1"/>
</dbReference>